<evidence type="ECO:0000313" key="1">
    <source>
        <dbReference type="EMBL" id="KAK7322403.1"/>
    </source>
</evidence>
<accession>A0AAN9KVV9</accession>
<organism evidence="1 2">
    <name type="scientific">Canavalia gladiata</name>
    <name type="common">Sword bean</name>
    <name type="synonym">Dolichos gladiatus</name>
    <dbReference type="NCBI Taxonomy" id="3824"/>
    <lineage>
        <taxon>Eukaryota</taxon>
        <taxon>Viridiplantae</taxon>
        <taxon>Streptophyta</taxon>
        <taxon>Embryophyta</taxon>
        <taxon>Tracheophyta</taxon>
        <taxon>Spermatophyta</taxon>
        <taxon>Magnoliopsida</taxon>
        <taxon>eudicotyledons</taxon>
        <taxon>Gunneridae</taxon>
        <taxon>Pentapetalae</taxon>
        <taxon>rosids</taxon>
        <taxon>fabids</taxon>
        <taxon>Fabales</taxon>
        <taxon>Fabaceae</taxon>
        <taxon>Papilionoideae</taxon>
        <taxon>50 kb inversion clade</taxon>
        <taxon>NPAAA clade</taxon>
        <taxon>indigoferoid/millettioid clade</taxon>
        <taxon>Phaseoleae</taxon>
        <taxon>Canavalia</taxon>
    </lineage>
</organism>
<evidence type="ECO:0000313" key="2">
    <source>
        <dbReference type="Proteomes" id="UP001367508"/>
    </source>
</evidence>
<dbReference type="Proteomes" id="UP001367508">
    <property type="component" value="Unassembled WGS sequence"/>
</dbReference>
<gene>
    <name evidence="1" type="ORF">VNO77_25782</name>
</gene>
<protein>
    <submittedName>
        <fullName evidence="1">Uncharacterized protein</fullName>
    </submittedName>
</protein>
<name>A0AAN9KVV9_CANGL</name>
<dbReference type="AlphaFoldDB" id="A0AAN9KVV9"/>
<sequence length="104" mass="12314">MLNRILKLSNIWRKMMSNMREEISEYGGGIGKGKINEKETFWKREKKTWRGEKYEEMKADVREKERKIRGGLEISFSPTLQYKASNKYIIASVMLLVKDGNKEH</sequence>
<reference evidence="1 2" key="1">
    <citation type="submission" date="2024-01" db="EMBL/GenBank/DDBJ databases">
        <title>The genomes of 5 underutilized Papilionoideae crops provide insights into root nodulation and disease resistanc.</title>
        <authorList>
            <person name="Jiang F."/>
        </authorList>
    </citation>
    <scope>NUCLEOTIDE SEQUENCE [LARGE SCALE GENOMIC DNA]</scope>
    <source>
        <strain evidence="1">LVBAO_FW01</strain>
        <tissue evidence="1">Leaves</tissue>
    </source>
</reference>
<comment type="caution">
    <text evidence="1">The sequence shown here is derived from an EMBL/GenBank/DDBJ whole genome shotgun (WGS) entry which is preliminary data.</text>
</comment>
<proteinExistence type="predicted"/>
<keyword evidence="2" id="KW-1185">Reference proteome</keyword>
<dbReference type="EMBL" id="JAYMYQ010000006">
    <property type="protein sequence ID" value="KAK7322403.1"/>
    <property type="molecule type" value="Genomic_DNA"/>
</dbReference>